<dbReference type="EMBL" id="QYCY01000001">
    <property type="protein sequence ID" value="RLV81978.1"/>
    <property type="molecule type" value="Genomic_DNA"/>
</dbReference>
<dbReference type="RefSeq" id="WP_020868436.1">
    <property type="nucleotide sequence ID" value="NC_022785.1"/>
</dbReference>
<dbReference type="HOGENOM" id="CLU_064951_0_0_11"/>
<dbReference type="eggNOG" id="ENOG50318N5">
    <property type="taxonomic scope" value="Bacteria"/>
</dbReference>
<dbReference type="Proteomes" id="UP000281594">
    <property type="component" value="Unassembled WGS sequence"/>
</dbReference>
<name>A0A0A0NCP6_STRRN</name>
<evidence type="ECO:0000313" key="1">
    <source>
        <dbReference type="EMBL" id="RLV81978.1"/>
    </source>
</evidence>
<proteinExistence type="predicted"/>
<reference evidence="1 2" key="1">
    <citation type="journal article" date="2018" name="J. Biol. Chem.">
        <title>Discovery of the actinoplanic acid pathway in Streptomyces rapamycinicus reveals a genetically conserved synergism with rapamycin.</title>
        <authorList>
            <person name="Mrak P."/>
            <person name="Krastel P."/>
            <person name="Pivk Lukancic P."/>
            <person name="Tao J."/>
            <person name="Pistorius D."/>
            <person name="Moore C.M."/>
        </authorList>
    </citation>
    <scope>NUCLEOTIDE SEQUENCE [LARGE SCALE GENOMIC DNA]</scope>
    <source>
        <strain evidence="1 2">NRRL 5491</strain>
    </source>
</reference>
<dbReference type="InterPro" id="IPR025683">
    <property type="entry name" value="Protein_beta"/>
</dbReference>
<dbReference type="AlphaFoldDB" id="A0A0A0NCP6"/>
<gene>
    <name evidence="1" type="ORF">D3C57_126375</name>
</gene>
<dbReference type="Pfam" id="PF14350">
    <property type="entry name" value="Beta_protein"/>
    <property type="match status" value="1"/>
</dbReference>
<evidence type="ECO:0000313" key="2">
    <source>
        <dbReference type="Proteomes" id="UP000281594"/>
    </source>
</evidence>
<sequence length="364" mass="40454">MVEPSYVPVLPTRRSAWDAYASLEPDVRRRVAPLWTVVPRVGPERTRGACPETDPDTDSPELGRWFTTRMDNLIRAMDGLPGWVDPVHIERHVEASAIGLWHVATRSELRLVTGPERAPTLQRYAADLAFLSGRGIGIRVLLDAARDEPSSTDLLTLIARLCLPPAQLDLILDVGMVTDAVEATKLALVGVDVLGALVPWPTVVLTAGAFPRDREHLEVRPTRVAERHDWQIHQTVRAARQELPGPLLYGDYSVEHAHSANISARPYGPPYGLLRYTAPYDFLIARAPLRGPDRADRVRAMARRTVTYDAFRGIEDTTSSDGERWLHTCAHGDGSAGSGNAEKWIQVGHLQHMNYVARQLPHRK</sequence>
<organism evidence="1 2">
    <name type="scientific">Streptomyces rapamycinicus (strain ATCC 29253 / DSM 41530 / NRRL 5491 / AYB-994)</name>
    <name type="common">Streptomyces hygroscopicus (strain ATCC 29253)</name>
    <dbReference type="NCBI Taxonomy" id="1343740"/>
    <lineage>
        <taxon>Bacteria</taxon>
        <taxon>Bacillati</taxon>
        <taxon>Actinomycetota</taxon>
        <taxon>Actinomycetes</taxon>
        <taxon>Kitasatosporales</taxon>
        <taxon>Streptomycetaceae</taxon>
        <taxon>Streptomyces</taxon>
        <taxon>Streptomyces violaceusniger group</taxon>
    </lineage>
</organism>
<accession>A0A0A0NCP6</accession>
<dbReference type="KEGG" id="src:M271_17245"/>
<comment type="caution">
    <text evidence="1">The sequence shown here is derived from an EMBL/GenBank/DDBJ whole genome shotgun (WGS) entry which is preliminary data.</text>
</comment>
<protein>
    <recommendedName>
        <fullName evidence="3">T4 beta protein</fullName>
    </recommendedName>
</protein>
<evidence type="ECO:0008006" key="3">
    <source>
        <dbReference type="Google" id="ProtNLM"/>
    </source>
</evidence>